<dbReference type="Gene3D" id="1.25.40.10">
    <property type="entry name" value="Tetratricopeptide repeat domain"/>
    <property type="match status" value="1"/>
</dbReference>
<feature type="domain" description="CHAT" evidence="6">
    <location>
        <begin position="806"/>
        <end position="938"/>
    </location>
</feature>
<dbReference type="SMART" id="SM00368">
    <property type="entry name" value="LRR_RI"/>
    <property type="match status" value="5"/>
</dbReference>
<dbReference type="PANTHER" id="PTHR24113">
    <property type="entry name" value="RAN GTPASE-ACTIVATING PROTEIN 1"/>
    <property type="match status" value="1"/>
</dbReference>
<name>A0ABN9XYD0_9DINO</name>
<evidence type="ECO:0000313" key="7">
    <source>
        <dbReference type="EMBL" id="CAK0903724.1"/>
    </source>
</evidence>
<dbReference type="SUPFAM" id="SSF52540">
    <property type="entry name" value="P-loop containing nucleoside triphosphate hydrolases"/>
    <property type="match status" value="1"/>
</dbReference>
<evidence type="ECO:0000313" key="8">
    <source>
        <dbReference type="Proteomes" id="UP001189429"/>
    </source>
</evidence>
<dbReference type="InterPro" id="IPR019734">
    <property type="entry name" value="TPR_rpt"/>
</dbReference>
<sequence length="1859" mass="200828">MSLLGEKSWYRIGKSVVPFTGWKIFPHIVAPEAEDEDLEELVTQLGGAGVVIFGIHSGCGMIFSKDGLLEPVKGMVSEYRWDWKSESVKQALLIGPPRSVGLICPLYAAAQRREGDEDDGAAEAFAYALTQEEEQDEEHLVEGFEPHGAWLPPDVRAAAEELKAEGNEAFRAGRADLGGIKYEQARVLLESGGRRWSELEAGVRERLDGLAALPGQGRPPEKDAGRKEDYRASALLVPVLLNQSACYLLAHEEDQQRSAAASARSGAAAAEGDATTGAGVQEGTLVPVRDNLVAAFRAANEALRITGGQAAKAWFRRACAFERMRDPRNALRDLEEALLRAPGDKAIARTKRDDVREAAASVAESMYYARHTELDDAQELRLGLNARRALLLRGSYGADSYQDQRAQFAVAQPLARCVEGTLEEVDGRHRLLLPTPPGPLPDAPYLHTHALWTWEFLVQRAPNLQLLQVEDVDLGSGPLEWLCKCLRSHPEIKTLRLRGAHVGPAGAKMVRNVLAQNTSLVEVTLDACGLLDAGLHELAEGLATASGPLEVLSLRGNSFTAKRLSKLAEALCSADSGCGLRELDLSENPLGIAGAKEMAQIMREASGQLLAAHGLHKIALQDCALDFAAFWRLVGSLDDALPLSSLDLRCNPIGRGTRRCWHGTMGPTIRCEVLLSDHPLKAKRARQREGTEDDTSWLAAHMPGHLPSSEQLETEFLFCDELGTFAKEDSLPGLAREWRRRHFGRPGTKLVPPAPEAHQLRLHFLYSSPLSWLRAGQPAVEVGQLDVHSEVLALRSVQGLSVEVCVATSEALLGTLVSCLEGSVLHLSAHCCHCASAREPAAVLLEDQCSRAHVMGEDELVRMKRWDRLGLLVFLSCGSEVLVRKLVQQCGLRHALCCSGEVFDSSARLFCRVFYQALAAGRTVAESHDSAVAAVKQSPPDLGIATEAGKFLLIGDGDIVGQRGAPFRDAPWPRWSRVDNYVCHLGDTHTLAHVLQGRRAAVLWGEPGIGKTALCREFCRHFSAPGGRLFSAGALLASLGDEPAEPPGRHAAGRDLPEALAAAALADAEGRGCCPVAASPRPRTWDELLALSRRFDERGAPWLLAVDGLTLPPRGGPAGQELARALGSLLVASPGVRLLIACREQPGEGWAELGGHKVVLHQKQRMTEHSTFLLFKDRLRRKLHLRDFEALAGAEAQEELASPWTLLDRLRASPVLAATGGVPGRVVRAAEEVSDDLHSMLQHPLLVGRPRQPLGPVAAAPGTLGGRRERLQHSDAGTGGTSARPGHVERQLLERPDGYCTEGGEAARALGIDDKHQQAIASDFATAFADPLTRVVIALQEMQGTLEDPTLLANSTEHSYLAYHSQVQINRECSLDPSALSTSASGIGFLGPFGKAERTCPPEERPIRLVEVVFPGRAAWLRVAGTSGQTDVNILNVRNHDLSFRDRVGIVAHWRQRRARAAERPQGRLLVLLGDFNVAEHPPESLDAPVDADAAPAYFSISFENILGDIDTADLNATTKRRATKNAATEAAKQTRDTITKIATSELNGATVSVSKAARALSLRSISSSIWHQDARFADALIKSAWVAAQQMLSMNSQVPLEDPAACQAETDAAHSAVIEERKPQWRAARVAIDIWGHLYAELPASIVLQRLRGTLNSTSFVDSEGSIFKKTARAVNSIAAVFNDTFDAAYHAALASEVFAHAARLRDLPVLMRLILTHVYLLAFLLGALEQFIQSLLQGLVTEAMAMLTGITLVVLESLFTLVVIVTELTTDLSDGARRRQAATLQSLARDSGAAFESRQVRGALGQTVGLVGNSSGGEYEVQVNPRNDAGLMVLGLLAIDKCERAPSSPPGSTNFVP</sequence>
<dbReference type="InterPro" id="IPR027038">
    <property type="entry name" value="RanGap"/>
</dbReference>
<dbReference type="Gene3D" id="3.80.10.10">
    <property type="entry name" value="Ribonuclease Inhibitor"/>
    <property type="match status" value="1"/>
</dbReference>
<comment type="caution">
    <text evidence="7">The sequence shown here is derived from an EMBL/GenBank/DDBJ whole genome shotgun (WGS) entry which is preliminary data.</text>
</comment>
<keyword evidence="5" id="KW-1133">Transmembrane helix</keyword>
<evidence type="ECO:0000256" key="5">
    <source>
        <dbReference type="SAM" id="Phobius"/>
    </source>
</evidence>
<dbReference type="SUPFAM" id="SSF52047">
    <property type="entry name" value="RNI-like"/>
    <property type="match status" value="1"/>
</dbReference>
<reference evidence="7" key="1">
    <citation type="submission" date="2023-10" db="EMBL/GenBank/DDBJ databases">
        <authorList>
            <person name="Chen Y."/>
            <person name="Shah S."/>
            <person name="Dougan E. K."/>
            <person name="Thang M."/>
            <person name="Chan C."/>
        </authorList>
    </citation>
    <scope>NUCLEOTIDE SEQUENCE [LARGE SCALE GENOMIC DNA]</scope>
</reference>
<feature type="region of interest" description="Disordered" evidence="4">
    <location>
        <begin position="1248"/>
        <end position="1292"/>
    </location>
</feature>
<evidence type="ECO:0000256" key="3">
    <source>
        <dbReference type="ARBA" id="ARBA00022737"/>
    </source>
</evidence>
<dbReference type="InterPro" id="IPR024983">
    <property type="entry name" value="CHAT_dom"/>
</dbReference>
<keyword evidence="5" id="KW-0812">Transmembrane</keyword>
<dbReference type="Proteomes" id="UP001189429">
    <property type="component" value="Unassembled WGS sequence"/>
</dbReference>
<dbReference type="Pfam" id="PF12770">
    <property type="entry name" value="CHAT"/>
    <property type="match status" value="1"/>
</dbReference>
<feature type="transmembrane region" description="Helical" evidence="5">
    <location>
        <begin position="1746"/>
        <end position="1767"/>
    </location>
</feature>
<gene>
    <name evidence="7" type="ORF">PCOR1329_LOCUS79950</name>
</gene>
<proteinExistence type="predicted"/>
<dbReference type="InterPro" id="IPR011990">
    <property type="entry name" value="TPR-like_helical_dom_sf"/>
</dbReference>
<dbReference type="SUPFAM" id="SSF48452">
    <property type="entry name" value="TPR-like"/>
    <property type="match status" value="1"/>
</dbReference>
<keyword evidence="3" id="KW-0677">Repeat</keyword>
<dbReference type="Gene3D" id="3.40.50.300">
    <property type="entry name" value="P-loop containing nucleotide triphosphate hydrolases"/>
    <property type="match status" value="1"/>
</dbReference>
<dbReference type="InterPro" id="IPR032675">
    <property type="entry name" value="LRR_dom_sf"/>
</dbReference>
<feature type="transmembrane region" description="Helical" evidence="5">
    <location>
        <begin position="1711"/>
        <end position="1734"/>
    </location>
</feature>
<dbReference type="SMART" id="SM00028">
    <property type="entry name" value="TPR"/>
    <property type="match status" value="1"/>
</dbReference>
<evidence type="ECO:0000259" key="6">
    <source>
        <dbReference type="Pfam" id="PF12770"/>
    </source>
</evidence>
<keyword evidence="2" id="KW-0433">Leucine-rich repeat</keyword>
<dbReference type="EMBL" id="CAUYUJ010021281">
    <property type="protein sequence ID" value="CAK0903724.1"/>
    <property type="molecule type" value="Genomic_DNA"/>
</dbReference>
<protein>
    <recommendedName>
        <fullName evidence="6">CHAT domain-containing protein</fullName>
    </recommendedName>
</protein>
<accession>A0ABN9XYD0</accession>
<dbReference type="PANTHER" id="PTHR24113:SF12">
    <property type="entry name" value="RAN GTPASE-ACTIVATING PROTEIN 1"/>
    <property type="match status" value="1"/>
</dbReference>
<keyword evidence="8" id="KW-1185">Reference proteome</keyword>
<organism evidence="7 8">
    <name type="scientific">Prorocentrum cordatum</name>
    <dbReference type="NCBI Taxonomy" id="2364126"/>
    <lineage>
        <taxon>Eukaryota</taxon>
        <taxon>Sar</taxon>
        <taxon>Alveolata</taxon>
        <taxon>Dinophyceae</taxon>
        <taxon>Prorocentrales</taxon>
        <taxon>Prorocentraceae</taxon>
        <taxon>Prorocentrum</taxon>
    </lineage>
</organism>
<evidence type="ECO:0000256" key="4">
    <source>
        <dbReference type="SAM" id="MobiDB-lite"/>
    </source>
</evidence>
<dbReference type="InterPro" id="IPR027417">
    <property type="entry name" value="P-loop_NTPase"/>
</dbReference>
<evidence type="ECO:0000256" key="1">
    <source>
        <dbReference type="ARBA" id="ARBA00022468"/>
    </source>
</evidence>
<keyword evidence="1" id="KW-0343">GTPase activation</keyword>
<evidence type="ECO:0000256" key="2">
    <source>
        <dbReference type="ARBA" id="ARBA00022614"/>
    </source>
</evidence>
<keyword evidence="5" id="KW-0472">Membrane</keyword>